<accession>A0A177A7P9</accession>
<sequence>MTSQTPPTEQAQATASSTERPPVSTWNPNNDPAKTGYDPTKRWANYFNILLGKMSQEGQEAFREDAYIRNEARDCSNCDKWRDYLFEYSPTIRFMSKNIMDLNGKLDRSNVQCRRCPTRRVIGEDGKEHTVRQGGGFSPDHGILICANEMRNQGHLEDTLAHEMVHAWDHLRWKVDWSDLRHAACTEIRASSLSGECRWTREFFVRNNFTLTQQHQNCVRNRAIRSVMNRPSCKDDVHATKVVNEVWDSCFADTRPFDEIYR</sequence>
<dbReference type="EC" id="3.4.24.-" evidence="9"/>
<comment type="function">
    <text evidence="8">Has a dual role in the assembly of mitochondrial ATPase. Acts as a protease that removes N-terminal residues of mitochondrial ATPase CF(0) subunit 6 at the intermembrane space side. Also involved in the correct assembly of the membrane-embedded ATPase CF(0) particle, probably mediating association of subunit 6 with the subunit 9 ring.</text>
</comment>
<dbReference type="Proteomes" id="UP000077154">
    <property type="component" value="Unassembled WGS sequence"/>
</dbReference>
<dbReference type="GO" id="GO:0005743">
    <property type="term" value="C:mitochondrial inner membrane"/>
    <property type="evidence" value="ECO:0007669"/>
    <property type="project" value="UniProtKB-SubCell"/>
</dbReference>
<dbReference type="AlphaFoldDB" id="A0A177A7P9"/>
<keyword evidence="9" id="KW-0999">Mitochondrion inner membrane</keyword>
<dbReference type="GO" id="GO:0033615">
    <property type="term" value="P:mitochondrial proton-transporting ATP synthase complex assembly"/>
    <property type="evidence" value="ECO:0007669"/>
    <property type="project" value="TreeGrafter"/>
</dbReference>
<keyword evidence="5 9" id="KW-0479">Metal-binding</keyword>
<feature type="compositionally biased region" description="Polar residues" evidence="10">
    <location>
        <begin position="1"/>
        <end position="32"/>
    </location>
</feature>
<dbReference type="GeneID" id="36289014"/>
<keyword evidence="9" id="KW-0496">Mitochondrion</keyword>
<dbReference type="eggNOG" id="KOG3314">
    <property type="taxonomic scope" value="Eukaryota"/>
</dbReference>
<dbReference type="EMBL" id="KV441401">
    <property type="protein sequence ID" value="OAF57173.1"/>
    <property type="molecule type" value="Genomic_DNA"/>
</dbReference>
<evidence type="ECO:0000256" key="1">
    <source>
        <dbReference type="ARBA" id="ARBA00004137"/>
    </source>
</evidence>
<evidence type="ECO:0000256" key="8">
    <source>
        <dbReference type="ARBA" id="ARBA00025322"/>
    </source>
</evidence>
<protein>
    <recommendedName>
        <fullName evidence="3 9">Mitochondrial inner membrane protease ATP23</fullName>
        <ecNumber evidence="9">3.4.24.-</ecNumber>
    </recommendedName>
</protein>
<evidence type="ECO:0000256" key="2">
    <source>
        <dbReference type="ARBA" id="ARBA00009915"/>
    </source>
</evidence>
<dbReference type="OrthoDB" id="285308at2759"/>
<dbReference type="GO" id="GO:0004222">
    <property type="term" value="F:metalloendopeptidase activity"/>
    <property type="evidence" value="ECO:0007669"/>
    <property type="project" value="InterPro"/>
</dbReference>
<dbReference type="PANTHER" id="PTHR21711:SF0">
    <property type="entry name" value="MITOCHONDRIAL INNER MEMBRANE PROTEASE ATP23 HOMOLOG"/>
    <property type="match status" value="1"/>
</dbReference>
<evidence type="ECO:0000256" key="7">
    <source>
        <dbReference type="ARBA" id="ARBA00023049"/>
    </source>
</evidence>
<dbReference type="InterPro" id="IPR019165">
    <property type="entry name" value="Peptidase_M76_ATP23"/>
</dbReference>
<comment type="similarity">
    <text evidence="2 9">Belongs to the peptidase M76 family.</text>
</comment>
<dbReference type="PANTHER" id="PTHR21711">
    <property type="entry name" value="MITOCHONDRIAL INNER MEMBRANE PROTEASE"/>
    <property type="match status" value="1"/>
</dbReference>
<gene>
    <name evidence="11" type="primary">ATP23</name>
    <name evidence="11" type="ORF">VC83_05952</name>
</gene>
<evidence type="ECO:0000256" key="3">
    <source>
        <dbReference type="ARBA" id="ARBA00014615"/>
    </source>
</evidence>
<comment type="subcellular location">
    <subcellularLocation>
        <location evidence="1 9">Mitochondrion inner membrane</location>
        <topology evidence="1 9">Peripheral membrane protein</topology>
        <orientation evidence="1 9">Intermembrane side</orientation>
    </subcellularLocation>
</comment>
<evidence type="ECO:0000256" key="9">
    <source>
        <dbReference type="RuleBase" id="RU364057"/>
    </source>
</evidence>
<dbReference type="Pfam" id="PF09768">
    <property type="entry name" value="Peptidase_M76"/>
    <property type="match status" value="1"/>
</dbReference>
<evidence type="ECO:0000256" key="10">
    <source>
        <dbReference type="SAM" id="MobiDB-lite"/>
    </source>
</evidence>
<dbReference type="GO" id="GO:0034982">
    <property type="term" value="P:mitochondrial protein processing"/>
    <property type="evidence" value="ECO:0007669"/>
    <property type="project" value="TreeGrafter"/>
</dbReference>
<name>A0A177A7P9_9PEZI</name>
<evidence type="ECO:0000256" key="6">
    <source>
        <dbReference type="ARBA" id="ARBA00022801"/>
    </source>
</evidence>
<organism evidence="11">
    <name type="scientific">Pseudogymnoascus destructans</name>
    <dbReference type="NCBI Taxonomy" id="655981"/>
    <lineage>
        <taxon>Eukaryota</taxon>
        <taxon>Fungi</taxon>
        <taxon>Dikarya</taxon>
        <taxon>Ascomycota</taxon>
        <taxon>Pezizomycotina</taxon>
        <taxon>Leotiomycetes</taxon>
        <taxon>Thelebolales</taxon>
        <taxon>Thelebolaceae</taxon>
        <taxon>Pseudogymnoascus</taxon>
    </lineage>
</organism>
<evidence type="ECO:0000256" key="4">
    <source>
        <dbReference type="ARBA" id="ARBA00022670"/>
    </source>
</evidence>
<keyword evidence="7 9" id="KW-0482">Metalloprotease</keyword>
<dbReference type="RefSeq" id="XP_024322464.1">
    <property type="nucleotide sequence ID" value="XM_024469559.1"/>
</dbReference>
<keyword evidence="9" id="KW-0472">Membrane</keyword>
<dbReference type="VEuPathDB" id="FungiDB:GMDG_00573"/>
<keyword evidence="4 9" id="KW-0645">Protease</keyword>
<reference evidence="11" key="1">
    <citation type="submission" date="2016-03" db="EMBL/GenBank/DDBJ databases">
        <title>Updated assembly of Pseudogymnoascus destructans, the fungus causing white-nose syndrome of bats.</title>
        <authorList>
            <person name="Palmer J.M."/>
            <person name="Drees K.P."/>
            <person name="Foster J.T."/>
            <person name="Lindner D.L."/>
        </authorList>
    </citation>
    <scope>NUCLEOTIDE SEQUENCE [LARGE SCALE GENOMIC DNA]</scope>
    <source>
        <strain evidence="11">20631-21</strain>
    </source>
</reference>
<dbReference type="GO" id="GO:0046872">
    <property type="term" value="F:metal ion binding"/>
    <property type="evidence" value="ECO:0007669"/>
    <property type="project" value="UniProtKB-KW"/>
</dbReference>
<proteinExistence type="inferred from homology"/>
<keyword evidence="6 9" id="KW-0378">Hydrolase</keyword>
<evidence type="ECO:0000313" key="11">
    <source>
        <dbReference type="EMBL" id="OAF57173.1"/>
    </source>
</evidence>
<feature type="region of interest" description="Disordered" evidence="10">
    <location>
        <begin position="1"/>
        <end position="37"/>
    </location>
</feature>
<evidence type="ECO:0000256" key="5">
    <source>
        <dbReference type="ARBA" id="ARBA00022723"/>
    </source>
</evidence>